<dbReference type="InterPro" id="IPR050121">
    <property type="entry name" value="Cytochrome_P450_monoxygenase"/>
</dbReference>
<feature type="binding site" description="axial binding residue" evidence="5">
    <location>
        <position position="300"/>
    </location>
    <ligand>
        <name>heme</name>
        <dbReference type="ChEBI" id="CHEBI:30413"/>
    </ligand>
    <ligandPart>
        <name>Fe</name>
        <dbReference type="ChEBI" id="CHEBI:18248"/>
    </ligandPart>
</feature>
<proteinExistence type="inferred from homology"/>
<evidence type="ECO:0008006" key="9">
    <source>
        <dbReference type="Google" id="ProtNLM"/>
    </source>
</evidence>
<dbReference type="SUPFAM" id="SSF48264">
    <property type="entry name" value="Cytochrome P450"/>
    <property type="match status" value="1"/>
</dbReference>
<dbReference type="AlphaFoldDB" id="A0AAD5XGZ3"/>
<comment type="similarity">
    <text evidence="2 6">Belongs to the cytochrome P450 family.</text>
</comment>
<dbReference type="GO" id="GO:0004497">
    <property type="term" value="F:monooxygenase activity"/>
    <property type="evidence" value="ECO:0007669"/>
    <property type="project" value="UniProtKB-KW"/>
</dbReference>
<dbReference type="PRINTS" id="PR00385">
    <property type="entry name" value="P450"/>
</dbReference>
<dbReference type="InterPro" id="IPR002401">
    <property type="entry name" value="Cyt_P450_E_grp-I"/>
</dbReference>
<dbReference type="Pfam" id="PF00067">
    <property type="entry name" value="p450"/>
    <property type="match status" value="1"/>
</dbReference>
<dbReference type="GO" id="GO:0005506">
    <property type="term" value="F:iron ion binding"/>
    <property type="evidence" value="ECO:0007669"/>
    <property type="project" value="InterPro"/>
</dbReference>
<keyword evidence="6" id="KW-0560">Oxidoreductase</keyword>
<dbReference type="InterPro" id="IPR036396">
    <property type="entry name" value="Cyt_P450_sf"/>
</dbReference>
<evidence type="ECO:0000256" key="1">
    <source>
        <dbReference type="ARBA" id="ARBA00001971"/>
    </source>
</evidence>
<keyword evidence="8" id="KW-1185">Reference proteome</keyword>
<dbReference type="PRINTS" id="PR00463">
    <property type="entry name" value="EP450I"/>
</dbReference>
<dbReference type="InterPro" id="IPR017972">
    <property type="entry name" value="Cyt_P450_CS"/>
</dbReference>
<evidence type="ECO:0000313" key="8">
    <source>
        <dbReference type="Proteomes" id="UP001211907"/>
    </source>
</evidence>
<dbReference type="PANTHER" id="PTHR24305">
    <property type="entry name" value="CYTOCHROME P450"/>
    <property type="match status" value="1"/>
</dbReference>
<evidence type="ECO:0000256" key="5">
    <source>
        <dbReference type="PIRSR" id="PIRSR602401-1"/>
    </source>
</evidence>
<comment type="caution">
    <text evidence="7">The sequence shown here is derived from an EMBL/GenBank/DDBJ whole genome shotgun (WGS) entry which is preliminary data.</text>
</comment>
<evidence type="ECO:0000256" key="4">
    <source>
        <dbReference type="ARBA" id="ARBA00023004"/>
    </source>
</evidence>
<reference evidence="7" key="1">
    <citation type="submission" date="2020-05" db="EMBL/GenBank/DDBJ databases">
        <title>Phylogenomic resolution of chytrid fungi.</title>
        <authorList>
            <person name="Stajich J.E."/>
            <person name="Amses K."/>
            <person name="Simmons R."/>
            <person name="Seto K."/>
            <person name="Myers J."/>
            <person name="Bonds A."/>
            <person name="Quandt C.A."/>
            <person name="Barry K."/>
            <person name="Liu P."/>
            <person name="Grigoriev I."/>
            <person name="Longcore J.E."/>
            <person name="James T.Y."/>
        </authorList>
    </citation>
    <scope>NUCLEOTIDE SEQUENCE</scope>
    <source>
        <strain evidence="7">JEL0513</strain>
    </source>
</reference>
<keyword evidence="4 5" id="KW-0408">Iron</keyword>
<dbReference type="Proteomes" id="UP001211907">
    <property type="component" value="Unassembled WGS sequence"/>
</dbReference>
<dbReference type="GO" id="GO:0020037">
    <property type="term" value="F:heme binding"/>
    <property type="evidence" value="ECO:0007669"/>
    <property type="project" value="InterPro"/>
</dbReference>
<protein>
    <recommendedName>
        <fullName evidence="9">Cytochrome P450</fullName>
    </recommendedName>
</protein>
<dbReference type="GO" id="GO:0016705">
    <property type="term" value="F:oxidoreductase activity, acting on paired donors, with incorporation or reduction of molecular oxygen"/>
    <property type="evidence" value="ECO:0007669"/>
    <property type="project" value="InterPro"/>
</dbReference>
<dbReference type="PROSITE" id="PS00086">
    <property type="entry name" value="CYTOCHROME_P450"/>
    <property type="match status" value="1"/>
</dbReference>
<sequence length="357" mass="40087">MFASWDKSNQAGTEEHIINVGVDMMELALSVISSAGFGVDIPWHSEDQNSARGFSFRTDKHTLSFKQSLEVITKNVFLWSFLPKFLFSLPIKFLRSVKIGAEEFGEYLDEIADLAESNILEHPTNLIELLVKAGSEDSNTSAKLSRSELKGNMYIFLFAGHETTANTLTFALALLALNPEKQKKLFDEIQRELNGNKPTYNDLSKLKYTLAIMNETLRMFPAVNNIPKVTTGSEWTDIDGTVVPPKTHVRISVIGMHYNPNIWGSTVNEFKPERFLEDGDLQFSTNKLGFAAFSEGPRACVGKKFSQIEFVTLLALVSQKYTWRVADEKLTKEYVLDATINLALKLVNPVQLAFTAR</sequence>
<evidence type="ECO:0000256" key="2">
    <source>
        <dbReference type="ARBA" id="ARBA00010617"/>
    </source>
</evidence>
<accession>A0AAD5XGZ3</accession>
<dbReference type="InterPro" id="IPR001128">
    <property type="entry name" value="Cyt_P450"/>
</dbReference>
<evidence type="ECO:0000313" key="7">
    <source>
        <dbReference type="EMBL" id="KAJ3125294.1"/>
    </source>
</evidence>
<keyword evidence="5 6" id="KW-0349">Heme</keyword>
<evidence type="ECO:0000256" key="6">
    <source>
        <dbReference type="RuleBase" id="RU000461"/>
    </source>
</evidence>
<organism evidence="7 8">
    <name type="scientific">Physocladia obscura</name>
    <dbReference type="NCBI Taxonomy" id="109957"/>
    <lineage>
        <taxon>Eukaryota</taxon>
        <taxon>Fungi</taxon>
        <taxon>Fungi incertae sedis</taxon>
        <taxon>Chytridiomycota</taxon>
        <taxon>Chytridiomycota incertae sedis</taxon>
        <taxon>Chytridiomycetes</taxon>
        <taxon>Chytridiales</taxon>
        <taxon>Chytriomycetaceae</taxon>
        <taxon>Physocladia</taxon>
    </lineage>
</organism>
<dbReference type="PANTHER" id="PTHR24305:SF166">
    <property type="entry name" value="CYTOCHROME P450 12A4, MITOCHONDRIAL-RELATED"/>
    <property type="match status" value="1"/>
</dbReference>
<evidence type="ECO:0000256" key="3">
    <source>
        <dbReference type="ARBA" id="ARBA00022723"/>
    </source>
</evidence>
<dbReference type="EMBL" id="JADGJH010000619">
    <property type="protein sequence ID" value="KAJ3125294.1"/>
    <property type="molecule type" value="Genomic_DNA"/>
</dbReference>
<comment type="cofactor">
    <cofactor evidence="1 5">
        <name>heme</name>
        <dbReference type="ChEBI" id="CHEBI:30413"/>
    </cofactor>
</comment>
<dbReference type="Gene3D" id="1.10.630.10">
    <property type="entry name" value="Cytochrome P450"/>
    <property type="match status" value="1"/>
</dbReference>
<keyword evidence="6" id="KW-0503">Monooxygenase</keyword>
<name>A0AAD5XGZ3_9FUNG</name>
<keyword evidence="3 5" id="KW-0479">Metal-binding</keyword>
<gene>
    <name evidence="7" type="ORF">HK100_010878</name>
</gene>